<organism evidence="8 9">
    <name type="scientific">Eragrostis curvula</name>
    <name type="common">weeping love grass</name>
    <dbReference type="NCBI Taxonomy" id="38414"/>
    <lineage>
        <taxon>Eukaryota</taxon>
        <taxon>Viridiplantae</taxon>
        <taxon>Streptophyta</taxon>
        <taxon>Embryophyta</taxon>
        <taxon>Tracheophyta</taxon>
        <taxon>Spermatophyta</taxon>
        <taxon>Magnoliopsida</taxon>
        <taxon>Liliopsida</taxon>
        <taxon>Poales</taxon>
        <taxon>Poaceae</taxon>
        <taxon>PACMAD clade</taxon>
        <taxon>Chloridoideae</taxon>
        <taxon>Eragrostideae</taxon>
        <taxon>Eragrostidinae</taxon>
        <taxon>Eragrostis</taxon>
    </lineage>
</organism>
<dbReference type="SUPFAM" id="SSF103481">
    <property type="entry name" value="Multidrug resistance efflux transporter EmrE"/>
    <property type="match status" value="2"/>
</dbReference>
<sequence length="396" mass="43483">SYLLPLSRGRTQTNTTLSQRVVMGTTNKKAYIVAITVQLIYTGLAVTSKAAFDGGMSTFVFVFYRQAIGALVLLPLALLLHRINMWAMPPFMLLLKLFSCALAGNTLSLNLFNVGLKLTSATVGSATGNTLPVITFCLALLLRMETVKLKSTSGIAKITGAALCLTGVLVIAFYTGPAISPVNHHRAFAAHVALDGSHAIHSKAIWIVGTFLMVLSSMAWCISIVWQKSDESNITSRQRCSRSARTECWWPRHCVFSAVQSFIIALVAERDLSRRRLHPDVSLLAIIYAGIVVTGVPYYLQAWCVEMKGTVFFAVWTPLYFVLTIFCSSFFLGEIVHLGSVVGGILLIGSLYSVLWGKSMESKLAPHNEVDMMVREQDQQMHNKSDEYETGEVTSV</sequence>
<keyword evidence="5 6" id="KW-0472">Membrane</keyword>
<feature type="transmembrane region" description="Helical" evidence="6">
    <location>
        <begin position="281"/>
        <end position="300"/>
    </location>
</feature>
<keyword evidence="4 6" id="KW-1133">Transmembrane helix</keyword>
<evidence type="ECO:0000256" key="5">
    <source>
        <dbReference type="ARBA" id="ARBA00023136"/>
    </source>
</evidence>
<feature type="transmembrane region" description="Helical" evidence="6">
    <location>
        <begin position="58"/>
        <end position="81"/>
    </location>
</feature>
<dbReference type="EMBL" id="RWGY01000011">
    <property type="protein sequence ID" value="TVU33375.1"/>
    <property type="molecule type" value="Genomic_DNA"/>
</dbReference>
<feature type="transmembrane region" description="Helical" evidence="6">
    <location>
        <begin position="248"/>
        <end position="269"/>
    </location>
</feature>
<evidence type="ECO:0000259" key="7">
    <source>
        <dbReference type="Pfam" id="PF00892"/>
    </source>
</evidence>
<name>A0A5J9VBN9_9POAL</name>
<dbReference type="Proteomes" id="UP000324897">
    <property type="component" value="Chromosome 1"/>
</dbReference>
<proteinExistence type="inferred from homology"/>
<dbReference type="AlphaFoldDB" id="A0A5J9VBN9"/>
<feature type="transmembrane region" description="Helical" evidence="6">
    <location>
        <begin position="204"/>
        <end position="227"/>
    </location>
</feature>
<evidence type="ECO:0000256" key="2">
    <source>
        <dbReference type="ARBA" id="ARBA00007635"/>
    </source>
</evidence>
<dbReference type="InterPro" id="IPR030184">
    <property type="entry name" value="WAT1-related"/>
</dbReference>
<feature type="transmembrane region" description="Helical" evidence="6">
    <location>
        <begin position="312"/>
        <end position="332"/>
    </location>
</feature>
<evidence type="ECO:0000256" key="1">
    <source>
        <dbReference type="ARBA" id="ARBA00004141"/>
    </source>
</evidence>
<comment type="subcellular location">
    <subcellularLocation>
        <location evidence="1 6">Membrane</location>
        <topology evidence="1 6">Multi-pass membrane protein</topology>
    </subcellularLocation>
</comment>
<feature type="transmembrane region" description="Helical" evidence="6">
    <location>
        <begin position="118"/>
        <end position="142"/>
    </location>
</feature>
<dbReference type="Gramene" id="TVU33375">
    <property type="protein sequence ID" value="TVU33375"/>
    <property type="gene ID" value="EJB05_25188"/>
</dbReference>
<reference evidence="8 9" key="1">
    <citation type="journal article" date="2019" name="Sci. Rep.">
        <title>A high-quality genome of Eragrostis curvula grass provides insights into Poaceae evolution and supports new strategies to enhance forage quality.</title>
        <authorList>
            <person name="Carballo J."/>
            <person name="Santos B.A.C.M."/>
            <person name="Zappacosta D."/>
            <person name="Garbus I."/>
            <person name="Selva J.P."/>
            <person name="Gallo C.A."/>
            <person name="Diaz A."/>
            <person name="Albertini E."/>
            <person name="Caccamo M."/>
            <person name="Echenique V."/>
        </authorList>
    </citation>
    <scope>NUCLEOTIDE SEQUENCE [LARGE SCALE GENOMIC DNA]</scope>
    <source>
        <strain evidence="9">cv. Victoria</strain>
        <tissue evidence="8">Leaf</tissue>
    </source>
</reference>
<dbReference type="InterPro" id="IPR000620">
    <property type="entry name" value="EamA_dom"/>
</dbReference>
<feature type="transmembrane region" description="Helical" evidence="6">
    <location>
        <begin position="30"/>
        <end position="52"/>
    </location>
</feature>
<evidence type="ECO:0000256" key="3">
    <source>
        <dbReference type="ARBA" id="ARBA00022692"/>
    </source>
</evidence>
<dbReference type="Pfam" id="PF00892">
    <property type="entry name" value="EamA"/>
    <property type="match status" value="2"/>
</dbReference>
<keyword evidence="3 6" id="KW-0812">Transmembrane</keyword>
<feature type="non-terminal residue" evidence="8">
    <location>
        <position position="1"/>
    </location>
</feature>
<comment type="similarity">
    <text evidence="2 6">Belongs to the drug/metabolite transporter (DMT) superfamily. Plant drug/metabolite exporter (P-DME) (TC 2.A.7.4) family.</text>
</comment>
<dbReference type="GO" id="GO:0016020">
    <property type="term" value="C:membrane"/>
    <property type="evidence" value="ECO:0007669"/>
    <property type="project" value="UniProtKB-SubCell"/>
</dbReference>
<feature type="transmembrane region" description="Helical" evidence="6">
    <location>
        <begin position="338"/>
        <end position="357"/>
    </location>
</feature>
<feature type="domain" description="EamA" evidence="7">
    <location>
        <begin position="29"/>
        <end position="165"/>
    </location>
</feature>
<evidence type="ECO:0000256" key="6">
    <source>
        <dbReference type="RuleBase" id="RU363077"/>
    </source>
</evidence>
<protein>
    <recommendedName>
        <fullName evidence="6">WAT1-related protein</fullName>
    </recommendedName>
</protein>
<dbReference type="GO" id="GO:0022857">
    <property type="term" value="F:transmembrane transporter activity"/>
    <property type="evidence" value="ECO:0007669"/>
    <property type="project" value="InterPro"/>
</dbReference>
<evidence type="ECO:0000313" key="9">
    <source>
        <dbReference type="Proteomes" id="UP000324897"/>
    </source>
</evidence>
<dbReference type="InterPro" id="IPR037185">
    <property type="entry name" value="EmrE-like"/>
</dbReference>
<feature type="transmembrane region" description="Helical" evidence="6">
    <location>
        <begin position="93"/>
        <end position="112"/>
    </location>
</feature>
<evidence type="ECO:0000256" key="4">
    <source>
        <dbReference type="ARBA" id="ARBA00022989"/>
    </source>
</evidence>
<dbReference type="OrthoDB" id="1718296at2759"/>
<evidence type="ECO:0000313" key="8">
    <source>
        <dbReference type="EMBL" id="TVU33375.1"/>
    </source>
</evidence>
<keyword evidence="9" id="KW-1185">Reference proteome</keyword>
<comment type="caution">
    <text evidence="8">The sequence shown here is derived from an EMBL/GenBank/DDBJ whole genome shotgun (WGS) entry which is preliminary data.</text>
</comment>
<feature type="domain" description="EamA" evidence="7">
    <location>
        <begin position="253"/>
        <end position="355"/>
    </location>
</feature>
<feature type="transmembrane region" description="Helical" evidence="6">
    <location>
        <begin position="154"/>
        <end position="174"/>
    </location>
</feature>
<accession>A0A5J9VBN9</accession>
<gene>
    <name evidence="8" type="ORF">EJB05_25188</name>
</gene>
<dbReference type="PANTHER" id="PTHR31218">
    <property type="entry name" value="WAT1-RELATED PROTEIN"/>
    <property type="match status" value="1"/>
</dbReference>